<dbReference type="Proteomes" id="UP001374584">
    <property type="component" value="Unassembled WGS sequence"/>
</dbReference>
<evidence type="ECO:0000313" key="2">
    <source>
        <dbReference type="EMBL" id="KAK7347441.1"/>
    </source>
</evidence>
<dbReference type="EMBL" id="JAYMYR010000008">
    <property type="protein sequence ID" value="KAK7347441.1"/>
    <property type="molecule type" value="Genomic_DNA"/>
</dbReference>
<reference evidence="2 3" key="1">
    <citation type="submission" date="2024-01" db="EMBL/GenBank/DDBJ databases">
        <title>The genomes of 5 underutilized Papilionoideae crops provide insights into root nodulation and disease resistanc.</title>
        <authorList>
            <person name="Jiang F."/>
        </authorList>
    </citation>
    <scope>NUCLEOTIDE SEQUENCE [LARGE SCALE GENOMIC DNA]</scope>
    <source>
        <strain evidence="2">JINMINGXINNONG_FW02</strain>
        <tissue evidence="2">Leaves</tissue>
    </source>
</reference>
<sequence length="148" mass="17410">MRVLILSLSNTQQHTILSFLPFFSYSKLGKTPNYAIPLLLFYTSFFFFFFFFFFLFFFCFTRLRANLQFQSSFSLIYVSTNCTSTPHSIHLLIFLLLNLLRSKPQTLHRIPPFLRLYTLSISYVLRILCQICAGLSDEFVLVCLSLLH</sequence>
<organism evidence="2 3">
    <name type="scientific">Phaseolus coccineus</name>
    <name type="common">Scarlet runner bean</name>
    <name type="synonym">Phaseolus multiflorus</name>
    <dbReference type="NCBI Taxonomy" id="3886"/>
    <lineage>
        <taxon>Eukaryota</taxon>
        <taxon>Viridiplantae</taxon>
        <taxon>Streptophyta</taxon>
        <taxon>Embryophyta</taxon>
        <taxon>Tracheophyta</taxon>
        <taxon>Spermatophyta</taxon>
        <taxon>Magnoliopsida</taxon>
        <taxon>eudicotyledons</taxon>
        <taxon>Gunneridae</taxon>
        <taxon>Pentapetalae</taxon>
        <taxon>rosids</taxon>
        <taxon>fabids</taxon>
        <taxon>Fabales</taxon>
        <taxon>Fabaceae</taxon>
        <taxon>Papilionoideae</taxon>
        <taxon>50 kb inversion clade</taxon>
        <taxon>NPAAA clade</taxon>
        <taxon>indigoferoid/millettioid clade</taxon>
        <taxon>Phaseoleae</taxon>
        <taxon>Phaseolus</taxon>
    </lineage>
</organism>
<accession>A0AAN9M4U2</accession>
<dbReference type="AlphaFoldDB" id="A0AAN9M4U2"/>
<evidence type="ECO:0000256" key="1">
    <source>
        <dbReference type="SAM" id="Phobius"/>
    </source>
</evidence>
<evidence type="ECO:0000313" key="3">
    <source>
        <dbReference type="Proteomes" id="UP001374584"/>
    </source>
</evidence>
<protein>
    <submittedName>
        <fullName evidence="2">Uncharacterized protein</fullName>
    </submittedName>
</protein>
<proteinExistence type="predicted"/>
<gene>
    <name evidence="2" type="ORF">VNO80_21971</name>
</gene>
<comment type="caution">
    <text evidence="2">The sequence shown here is derived from an EMBL/GenBank/DDBJ whole genome shotgun (WGS) entry which is preliminary data.</text>
</comment>
<keyword evidence="1" id="KW-1133">Transmembrane helix</keyword>
<keyword evidence="3" id="KW-1185">Reference proteome</keyword>
<name>A0AAN9M4U2_PHACN</name>
<feature type="transmembrane region" description="Helical" evidence="1">
    <location>
        <begin position="37"/>
        <end position="63"/>
    </location>
</feature>
<keyword evidence="1" id="KW-0812">Transmembrane</keyword>
<keyword evidence="1" id="KW-0472">Membrane</keyword>